<dbReference type="EMBL" id="CP125947">
    <property type="protein sequence ID" value="WHS67317.1"/>
    <property type="molecule type" value="Genomic_DNA"/>
</dbReference>
<dbReference type="Proteomes" id="UP001240697">
    <property type="component" value="Chromosome"/>
</dbReference>
<dbReference type="InterPro" id="IPR045851">
    <property type="entry name" value="AMP-bd_C_sf"/>
</dbReference>
<accession>A0ABY8SWA4</accession>
<dbReference type="PROSITE" id="PS00455">
    <property type="entry name" value="AMP_BINDING"/>
    <property type="match status" value="1"/>
</dbReference>
<feature type="domain" description="AMP-binding enzyme C-terminal" evidence="2">
    <location>
        <begin position="435"/>
        <end position="510"/>
    </location>
</feature>
<dbReference type="PANTHER" id="PTHR43767:SF1">
    <property type="entry name" value="NONRIBOSOMAL PEPTIDE SYNTHASE PES1 (EUROFUNG)-RELATED"/>
    <property type="match status" value="1"/>
</dbReference>
<dbReference type="PANTHER" id="PTHR43767">
    <property type="entry name" value="LONG-CHAIN-FATTY-ACID--COA LIGASE"/>
    <property type="match status" value="1"/>
</dbReference>
<dbReference type="InterPro" id="IPR042099">
    <property type="entry name" value="ANL_N_sf"/>
</dbReference>
<dbReference type="InterPro" id="IPR025110">
    <property type="entry name" value="AMP-bd_C"/>
</dbReference>
<dbReference type="Pfam" id="PF13193">
    <property type="entry name" value="AMP-binding_C"/>
    <property type="match status" value="1"/>
</dbReference>
<protein>
    <submittedName>
        <fullName evidence="3">AMP-binding protein</fullName>
    </submittedName>
</protein>
<dbReference type="InterPro" id="IPR020845">
    <property type="entry name" value="AMP-binding_CS"/>
</dbReference>
<evidence type="ECO:0000313" key="4">
    <source>
        <dbReference type="Proteomes" id="UP001240697"/>
    </source>
</evidence>
<keyword evidence="4" id="KW-1185">Reference proteome</keyword>
<dbReference type="Gene3D" id="3.30.300.30">
    <property type="match status" value="1"/>
</dbReference>
<dbReference type="Pfam" id="PF00501">
    <property type="entry name" value="AMP-binding"/>
    <property type="match status" value="1"/>
</dbReference>
<evidence type="ECO:0000313" key="3">
    <source>
        <dbReference type="EMBL" id="WHS67317.1"/>
    </source>
</evidence>
<evidence type="ECO:0000259" key="1">
    <source>
        <dbReference type="Pfam" id="PF00501"/>
    </source>
</evidence>
<dbReference type="Gene3D" id="3.40.50.12780">
    <property type="entry name" value="N-terminal domain of ligase-like"/>
    <property type="match status" value="1"/>
</dbReference>
<evidence type="ECO:0000259" key="2">
    <source>
        <dbReference type="Pfam" id="PF13193"/>
    </source>
</evidence>
<proteinExistence type="predicted"/>
<name>A0ABY8SWA4_9BURK</name>
<dbReference type="InterPro" id="IPR050237">
    <property type="entry name" value="ATP-dep_AMP-bd_enzyme"/>
</dbReference>
<reference evidence="3 4" key="1">
    <citation type="submission" date="2023-05" db="EMBL/GenBank/DDBJ databases">
        <authorList>
            <person name="Yin Y."/>
            <person name="Lu Z."/>
        </authorList>
    </citation>
    <scope>NUCLEOTIDE SEQUENCE [LARGE SCALE GENOMIC DNA]</scope>
    <source>
        <strain evidence="3 4">ZM22</strain>
    </source>
</reference>
<gene>
    <name evidence="3" type="ORF">QMY55_09455</name>
</gene>
<dbReference type="InterPro" id="IPR000873">
    <property type="entry name" value="AMP-dep_synth/lig_dom"/>
</dbReference>
<dbReference type="RefSeq" id="WP_283488354.1">
    <property type="nucleotide sequence ID" value="NZ_CP125947.1"/>
</dbReference>
<feature type="domain" description="AMP-dependent synthetase/ligase" evidence="1">
    <location>
        <begin position="24"/>
        <end position="385"/>
    </location>
</feature>
<sequence length="530" mass="57444">MIEMNLSQQARRIRRIALGDLLYRTAAKFGQRTALVDGEQRISYAELDARSSRFARYLLDSIGPGKQVGMLCANSIDMVVAFNGIHKASQVWVPVNIKLDVAAIGYILQHAEVSAVVVDQEMLGLPGLVDLLKQLAVPLILTRVAAGSELGMTVDGLTLTQAEAGQSDQLPEVEIDDNQAALLMYTSGTTGNPKGVVHSHLSVYSAIQGNIDEIHYRETDVLSGWLPLFHCAQHSLTQTAIATGACTVLTRAFVPAEVGQLVIMEGVTIFVGLPLMYAAVLADPGFAPTTIRQCIYAMAPIPKPLIAQIAKRMSDNLSLATGQTEIYPATMTFYPMLNPDCDANFWGSSLSTCETAIMDDDGNLLGPGQVGEIVHRGPNVMLGYFKDPKATAEAQKFGWHHTGDLGIWDAKGRMEFVDRKKDMIKTGGENVASVKVEAVVLAHPEIAAAAVFGLPHPHWSEAVCAFVMRKPGTSVDADSVLAHCRQHLGGFEVPKLVHFVDAFPSTATGKVQKNVMRRQFEQIARDLWGE</sequence>
<organism evidence="3 4">
    <name type="scientific">Comamonas resistens</name>
    <dbReference type="NCBI Taxonomy" id="3046670"/>
    <lineage>
        <taxon>Bacteria</taxon>
        <taxon>Pseudomonadati</taxon>
        <taxon>Pseudomonadota</taxon>
        <taxon>Betaproteobacteria</taxon>
        <taxon>Burkholderiales</taxon>
        <taxon>Comamonadaceae</taxon>
        <taxon>Comamonas</taxon>
    </lineage>
</organism>
<dbReference type="SUPFAM" id="SSF56801">
    <property type="entry name" value="Acetyl-CoA synthetase-like"/>
    <property type="match status" value="1"/>
</dbReference>